<proteinExistence type="predicted"/>
<feature type="compositionally biased region" description="Polar residues" evidence="1">
    <location>
        <begin position="36"/>
        <end position="53"/>
    </location>
</feature>
<feature type="non-terminal residue" evidence="2">
    <location>
        <position position="1"/>
    </location>
</feature>
<feature type="non-terminal residue" evidence="2">
    <location>
        <position position="59"/>
    </location>
</feature>
<accession>A0AA38GKV4</accession>
<evidence type="ECO:0000313" key="3">
    <source>
        <dbReference type="Proteomes" id="UP000824469"/>
    </source>
</evidence>
<name>A0AA38GKV4_TAXCH</name>
<sequence length="59" mass="6664">APLQPKNTEEPRDEEMKDDEEGVKEIEEEMGDPSSMPHSTQEGEGPTQGSLYETSWKLE</sequence>
<evidence type="ECO:0000256" key="1">
    <source>
        <dbReference type="SAM" id="MobiDB-lite"/>
    </source>
</evidence>
<dbReference type="EMBL" id="JAHRHJ020000003">
    <property type="protein sequence ID" value="KAH9323624.1"/>
    <property type="molecule type" value="Genomic_DNA"/>
</dbReference>
<protein>
    <submittedName>
        <fullName evidence="2">Uncharacterized protein</fullName>
    </submittedName>
</protein>
<dbReference type="Proteomes" id="UP000824469">
    <property type="component" value="Unassembled WGS sequence"/>
</dbReference>
<feature type="compositionally biased region" description="Acidic residues" evidence="1">
    <location>
        <begin position="11"/>
        <end position="31"/>
    </location>
</feature>
<reference evidence="2 3" key="1">
    <citation type="journal article" date="2021" name="Nat. Plants">
        <title>The Taxus genome provides insights into paclitaxel biosynthesis.</title>
        <authorList>
            <person name="Xiong X."/>
            <person name="Gou J."/>
            <person name="Liao Q."/>
            <person name="Li Y."/>
            <person name="Zhou Q."/>
            <person name="Bi G."/>
            <person name="Li C."/>
            <person name="Du R."/>
            <person name="Wang X."/>
            <person name="Sun T."/>
            <person name="Guo L."/>
            <person name="Liang H."/>
            <person name="Lu P."/>
            <person name="Wu Y."/>
            <person name="Zhang Z."/>
            <person name="Ro D.K."/>
            <person name="Shang Y."/>
            <person name="Huang S."/>
            <person name="Yan J."/>
        </authorList>
    </citation>
    <scope>NUCLEOTIDE SEQUENCE [LARGE SCALE GENOMIC DNA]</scope>
    <source>
        <strain evidence="2">Ta-2019</strain>
    </source>
</reference>
<organism evidence="2 3">
    <name type="scientific">Taxus chinensis</name>
    <name type="common">Chinese yew</name>
    <name type="synonym">Taxus wallichiana var. chinensis</name>
    <dbReference type="NCBI Taxonomy" id="29808"/>
    <lineage>
        <taxon>Eukaryota</taxon>
        <taxon>Viridiplantae</taxon>
        <taxon>Streptophyta</taxon>
        <taxon>Embryophyta</taxon>
        <taxon>Tracheophyta</taxon>
        <taxon>Spermatophyta</taxon>
        <taxon>Pinopsida</taxon>
        <taxon>Pinidae</taxon>
        <taxon>Conifers II</taxon>
        <taxon>Cupressales</taxon>
        <taxon>Taxaceae</taxon>
        <taxon>Taxus</taxon>
    </lineage>
</organism>
<keyword evidence="3" id="KW-1185">Reference proteome</keyword>
<gene>
    <name evidence="2" type="ORF">KI387_018263</name>
</gene>
<feature type="region of interest" description="Disordered" evidence="1">
    <location>
        <begin position="1"/>
        <end position="59"/>
    </location>
</feature>
<evidence type="ECO:0000313" key="2">
    <source>
        <dbReference type="EMBL" id="KAH9323624.1"/>
    </source>
</evidence>
<comment type="caution">
    <text evidence="2">The sequence shown here is derived from an EMBL/GenBank/DDBJ whole genome shotgun (WGS) entry which is preliminary data.</text>
</comment>
<dbReference type="AlphaFoldDB" id="A0AA38GKV4"/>